<dbReference type="Gene3D" id="3.30.560.10">
    <property type="entry name" value="Glucose Oxidase, domain 3"/>
    <property type="match status" value="1"/>
</dbReference>
<feature type="active site" description="Proton donor" evidence="5">
    <location>
        <position position="534"/>
    </location>
</feature>
<feature type="chain" id="PRO_5002208933" description="Pyranose dehydrogenase (acceptor)" evidence="7">
    <location>
        <begin position="23"/>
        <end position="599"/>
    </location>
</feature>
<dbReference type="InterPro" id="IPR036188">
    <property type="entry name" value="FAD/NAD-bd_sf"/>
</dbReference>
<dbReference type="InterPro" id="IPR007867">
    <property type="entry name" value="GMC_OxRtase_C"/>
</dbReference>
<dbReference type="SUPFAM" id="SSF54373">
    <property type="entry name" value="FAD-linked reductases, C-terminal domain"/>
    <property type="match status" value="1"/>
</dbReference>
<dbReference type="InterPro" id="IPR000172">
    <property type="entry name" value="GMC_OxRdtase_N"/>
</dbReference>
<evidence type="ECO:0000313" key="10">
    <source>
        <dbReference type="EMBL" id="KIK62558.1"/>
    </source>
</evidence>
<evidence type="ECO:0000256" key="3">
    <source>
        <dbReference type="ARBA" id="ARBA00022630"/>
    </source>
</evidence>
<evidence type="ECO:0000256" key="4">
    <source>
        <dbReference type="ARBA" id="ARBA00022827"/>
    </source>
</evidence>
<reference evidence="10 11" key="1">
    <citation type="submission" date="2014-04" db="EMBL/GenBank/DDBJ databases">
        <title>Evolutionary Origins and Diversification of the Mycorrhizal Mutualists.</title>
        <authorList>
            <consortium name="DOE Joint Genome Institute"/>
            <consortium name="Mycorrhizal Genomics Consortium"/>
            <person name="Kohler A."/>
            <person name="Kuo A."/>
            <person name="Nagy L.G."/>
            <person name="Floudas D."/>
            <person name="Copeland A."/>
            <person name="Barry K.W."/>
            <person name="Cichocki N."/>
            <person name="Veneault-Fourrey C."/>
            <person name="LaButti K."/>
            <person name="Lindquist E.A."/>
            <person name="Lipzen A."/>
            <person name="Lundell T."/>
            <person name="Morin E."/>
            <person name="Murat C."/>
            <person name="Riley R."/>
            <person name="Ohm R."/>
            <person name="Sun H."/>
            <person name="Tunlid A."/>
            <person name="Henrissat B."/>
            <person name="Grigoriev I.V."/>
            <person name="Hibbett D.S."/>
            <person name="Martin F."/>
        </authorList>
    </citation>
    <scope>NUCLEOTIDE SEQUENCE [LARGE SCALE GENOMIC DNA]</scope>
    <source>
        <strain evidence="10 11">FD-317 M1</strain>
    </source>
</reference>
<dbReference type="PANTHER" id="PTHR11552">
    <property type="entry name" value="GLUCOSE-METHANOL-CHOLINE GMC OXIDOREDUCTASE"/>
    <property type="match status" value="1"/>
</dbReference>
<keyword evidence="11" id="KW-1185">Reference proteome</keyword>
<proteinExistence type="inferred from homology"/>
<dbReference type="HOGENOM" id="CLU_002865_6_3_1"/>
<dbReference type="SUPFAM" id="SSF51905">
    <property type="entry name" value="FAD/NAD(P)-binding domain"/>
    <property type="match status" value="1"/>
</dbReference>
<comment type="cofactor">
    <cofactor evidence="1 6">
        <name>FAD</name>
        <dbReference type="ChEBI" id="CHEBI:57692"/>
    </cofactor>
</comment>
<dbReference type="Pfam" id="PF05199">
    <property type="entry name" value="GMC_oxred_C"/>
    <property type="match status" value="1"/>
</dbReference>
<evidence type="ECO:0000259" key="8">
    <source>
        <dbReference type="Pfam" id="PF00732"/>
    </source>
</evidence>
<protein>
    <recommendedName>
        <fullName evidence="12">Pyranose dehydrogenase (acceptor)</fullName>
    </recommendedName>
</protein>
<evidence type="ECO:0000256" key="7">
    <source>
        <dbReference type="SAM" id="SignalP"/>
    </source>
</evidence>
<dbReference type="Gene3D" id="3.50.50.60">
    <property type="entry name" value="FAD/NAD(P)-binding domain"/>
    <property type="match status" value="1"/>
</dbReference>
<keyword evidence="4 6" id="KW-0274">FAD</keyword>
<dbReference type="InterPro" id="IPR012132">
    <property type="entry name" value="GMC_OxRdtase"/>
</dbReference>
<accession>A0A0D0D0N6</accession>
<dbReference type="GO" id="GO:0050660">
    <property type="term" value="F:flavin adenine dinucleotide binding"/>
    <property type="evidence" value="ECO:0007669"/>
    <property type="project" value="InterPro"/>
</dbReference>
<dbReference type="EMBL" id="KN834767">
    <property type="protein sequence ID" value="KIK62558.1"/>
    <property type="molecule type" value="Genomic_DNA"/>
</dbReference>
<feature type="active site" description="Proton acceptor" evidence="5">
    <location>
        <position position="578"/>
    </location>
</feature>
<comment type="similarity">
    <text evidence="2">Belongs to the GMC oxidoreductase family.</text>
</comment>
<gene>
    <name evidence="10" type="ORF">GYMLUDRAFT_504705</name>
</gene>
<dbReference type="PIRSF" id="PIRSF000137">
    <property type="entry name" value="Alcohol_oxidase"/>
    <property type="match status" value="1"/>
</dbReference>
<keyword evidence="3" id="KW-0285">Flavoprotein</keyword>
<feature type="binding site" evidence="6">
    <location>
        <position position="264"/>
    </location>
    <ligand>
        <name>FAD</name>
        <dbReference type="ChEBI" id="CHEBI:57692"/>
    </ligand>
</feature>
<evidence type="ECO:0008006" key="12">
    <source>
        <dbReference type="Google" id="ProtNLM"/>
    </source>
</evidence>
<evidence type="ECO:0000256" key="1">
    <source>
        <dbReference type="ARBA" id="ARBA00001974"/>
    </source>
</evidence>
<dbReference type="PANTHER" id="PTHR11552:SF147">
    <property type="entry name" value="CHOLINE DEHYDROGENASE, MITOCHONDRIAL"/>
    <property type="match status" value="1"/>
</dbReference>
<evidence type="ECO:0000256" key="6">
    <source>
        <dbReference type="PIRSR" id="PIRSR000137-2"/>
    </source>
</evidence>
<dbReference type="GO" id="GO:0016614">
    <property type="term" value="F:oxidoreductase activity, acting on CH-OH group of donors"/>
    <property type="evidence" value="ECO:0007669"/>
    <property type="project" value="InterPro"/>
</dbReference>
<name>A0A0D0D0N6_9AGAR</name>
<feature type="domain" description="Glucose-methanol-choline oxidoreductase N-terminal" evidence="8">
    <location>
        <begin position="36"/>
        <end position="349"/>
    </location>
</feature>
<dbReference type="Pfam" id="PF00732">
    <property type="entry name" value="GMC_oxred_N"/>
    <property type="match status" value="1"/>
</dbReference>
<feature type="signal peptide" evidence="7">
    <location>
        <begin position="1"/>
        <end position="22"/>
    </location>
</feature>
<dbReference type="OrthoDB" id="269227at2759"/>
<evidence type="ECO:0000259" key="9">
    <source>
        <dbReference type="Pfam" id="PF05199"/>
    </source>
</evidence>
<feature type="domain" description="Glucose-methanol-choline oxidoreductase C-terminal" evidence="9">
    <location>
        <begin position="449"/>
        <end position="587"/>
    </location>
</feature>
<dbReference type="AlphaFoldDB" id="A0A0D0D0N6"/>
<sequence>MLLKSVPVSAIFYLSIVTLCHAAVYSSFSDLPSKVYDFVIVGGGTAGNTVASRLTENPEYSVLVLEAGGTNIDAYQLDVPFFALDIKFQYDWNFTTTLQLGLNNRSIFMPRGFVLGGSSSVNGMFYTRGSADDYDRFAAVTGDDGWSWNSLQPYIAKNEKWEPPANRHNTTGQFNPSVHSLTGVNAVSLSGYSQSTDPMVFEAVNQLGGIFHFNEDYNSGSPLGFSWLQSTITTEGRRSSSAMSYLAPEYIKRKNLDVLLHARVSRVLPSVSRNSSTGYAFRSVEFAQDLNGPLLQVNASKEVILSGGVIGSPHILLNSGIGDSDELSKIGINPLVNLPSVGKNFSDQPGLANLFLVNSTKTNDDIYRNATLLDEVYTEFNKSGMGPLVDIGANQISFFRVNESLLGKYGDPSSGKNSPHIEMVPLNRFFGKPPPTGYYFQLWSYLVSPASRGTLTINSTNPFATPLINPGYFTHPFDIAAMRESLRIMFQYVSAPVWEGYILSQYGPFENVTASSSDDVLDEYNRNNVGTSSHPVGTAAMSATDADYGVVDPDLRVKGVEGLRIVDASVFPFVTSAHTQAPTYAIAEKAAALIKASWM</sequence>
<feature type="binding site" evidence="6">
    <location>
        <position position="114"/>
    </location>
    <ligand>
        <name>FAD</name>
        <dbReference type="ChEBI" id="CHEBI:57692"/>
    </ligand>
</feature>
<dbReference type="Proteomes" id="UP000053593">
    <property type="component" value="Unassembled WGS sequence"/>
</dbReference>
<organism evidence="10 11">
    <name type="scientific">Collybiopsis luxurians FD-317 M1</name>
    <dbReference type="NCBI Taxonomy" id="944289"/>
    <lineage>
        <taxon>Eukaryota</taxon>
        <taxon>Fungi</taxon>
        <taxon>Dikarya</taxon>
        <taxon>Basidiomycota</taxon>
        <taxon>Agaricomycotina</taxon>
        <taxon>Agaricomycetes</taxon>
        <taxon>Agaricomycetidae</taxon>
        <taxon>Agaricales</taxon>
        <taxon>Marasmiineae</taxon>
        <taxon>Omphalotaceae</taxon>
        <taxon>Collybiopsis</taxon>
        <taxon>Collybiopsis luxurians</taxon>
    </lineage>
</organism>
<evidence type="ECO:0000313" key="11">
    <source>
        <dbReference type="Proteomes" id="UP000053593"/>
    </source>
</evidence>
<evidence type="ECO:0000256" key="2">
    <source>
        <dbReference type="ARBA" id="ARBA00010790"/>
    </source>
</evidence>
<keyword evidence="7" id="KW-0732">Signal</keyword>
<evidence type="ECO:0000256" key="5">
    <source>
        <dbReference type="PIRSR" id="PIRSR000137-1"/>
    </source>
</evidence>